<dbReference type="InterPro" id="IPR000719">
    <property type="entry name" value="Prot_kinase_dom"/>
</dbReference>
<keyword evidence="3" id="KW-0723">Serine/threonine-protein kinase</keyword>
<sequence length="1068" mass="120379">MFFTKHAFFILDILLSCLETQRIAAAKLPEDEVDALNQIAKRMGATGWNFNAHACGDQIRPVERTDPERNITCNCRFENNTCHVIALEIKRFSLPGELPPELIQLPYLEIIDFAYNYLTGSIPPEWAALPLKYISLLANRLSGNIPSYLMNFTSLTYLSLELNQFSGTVPREIGKLANFKTLMLSSNNLSGNLPMELAEMKNLTDFRINDNNFNGSIPDFIQNWSQLSRLEMQASGLTGPIPASISVLENLFDLRIADINGTNQAFPDLSRITGLLWIVLRNCNIAGEIPPYVWGMNNLRTLDLSFNNLKGGLHTSIITPNLLFVFLNHNLLSGNIPLNIRIGIDVDLSYNNFTRQRLSQPACQLTRQINLNLYRSSSMRNDLGGACMEDPKCDRYWHSLYVNCGGNTEKINGIAYEGDKEDVDGAARFHQSNNNWGFSSTGDFLDDNDNKNIASHSTNVSSPNLNVLYSTARLSPLSLTYYRYCLENGSYNVILHFAEIQFTNDKLYKSLGRRIFYIYIQETLVKKDFNIKTEASGVLKPITKTYTANVSNGILEIRFYWAGKGTVRIPTFGVYGSLTSAISVNPDFKPRFEGRKKRITPIVIGVVGSCLLYLAMGIILWRCYCKVKSGKKKGLQGLEIQTVSFTLKQIIDATNNFDEVNKIGEGGFGPVYKGLLADGTMIAVKQLSSKSRQGNREFLNEIGKISCLQHPNLVKLHGCCIQGDQLFLVYEYMENNSLARALFGPKQHQLKLDWQTRKKICVGIAKGLAFLHEESRLKIVHRDIKGTNVLLDKNLNPKISDFGLARLGEGEKTHISTKIAGTIGYMAPEYALWGYLTYKADVYSFGVVALEIVSGKHDLSYEPEENFICLLDWVINKYSYEAFLHIPIVQYYFYMNVIKSCYLFMQACHLPQNGNLAELVDENLGSEFEKEEAEKMIKVALLCTNASHSLRPTMSEVVNMLEGTSIIPDVIPEESSYYEDMRFKTIKDHKQMRSQRVEGSEDHNSTSNWGSSTSANDLYEIKEESYKRFKAWRDHYKQIEIPSEVSTSAPSKTASSLASVHDITKNSG</sequence>
<evidence type="ECO:0000256" key="14">
    <source>
        <dbReference type="ARBA" id="ARBA00023170"/>
    </source>
</evidence>
<evidence type="ECO:0000259" key="21">
    <source>
        <dbReference type="PROSITE" id="PS50011"/>
    </source>
</evidence>
<dbReference type="PANTHER" id="PTHR48006:SF56">
    <property type="entry name" value="PROTEIN KINASE DOMAIN-CONTAINING PROTEIN"/>
    <property type="match status" value="1"/>
</dbReference>
<keyword evidence="8 20" id="KW-0732">Signal</keyword>
<proteinExistence type="predicted"/>
<dbReference type="Proteomes" id="UP001174677">
    <property type="component" value="Chromosome 18"/>
</dbReference>
<feature type="region of interest" description="Disordered" evidence="18">
    <location>
        <begin position="989"/>
        <end position="1013"/>
    </location>
</feature>
<comment type="caution">
    <text evidence="22">The sequence shown here is derived from an EMBL/GenBank/DDBJ whole genome shotgun (WGS) entry which is preliminary data.</text>
</comment>
<evidence type="ECO:0000256" key="4">
    <source>
        <dbReference type="ARBA" id="ARBA00022553"/>
    </source>
</evidence>
<reference evidence="22 23" key="1">
    <citation type="journal article" date="2023" name="Plant Biotechnol. J.">
        <title>Chromosome-level wild Hevea brasiliensis genome provides new tools for genomic-assisted breeding and valuable loci to elevate rubber yield.</title>
        <authorList>
            <person name="Cheng H."/>
            <person name="Song X."/>
            <person name="Hu Y."/>
            <person name="Wu T."/>
            <person name="Yang Q."/>
            <person name="An Z."/>
            <person name="Feng S."/>
            <person name="Deng Z."/>
            <person name="Wu W."/>
            <person name="Zeng X."/>
            <person name="Tu M."/>
            <person name="Wang X."/>
            <person name="Huang H."/>
        </authorList>
    </citation>
    <scope>NUCLEOTIDE SEQUENCE [LARGE SCALE GENOMIC DNA]</scope>
    <source>
        <strain evidence="22">MT/VB/25A 57/8</strain>
    </source>
</reference>
<keyword evidence="5" id="KW-0433">Leucine-rich repeat</keyword>
<feature type="signal peptide" evidence="20">
    <location>
        <begin position="1"/>
        <end position="25"/>
    </location>
</feature>
<dbReference type="Gene3D" id="2.60.120.430">
    <property type="entry name" value="Galactose-binding lectin"/>
    <property type="match status" value="1"/>
</dbReference>
<dbReference type="Pfam" id="PF00560">
    <property type="entry name" value="LRR_1"/>
    <property type="match status" value="1"/>
</dbReference>
<evidence type="ECO:0000256" key="12">
    <source>
        <dbReference type="ARBA" id="ARBA00022989"/>
    </source>
</evidence>
<keyword evidence="6" id="KW-0808">Transferase</keyword>
<keyword evidence="13 19" id="KW-0472">Membrane</keyword>
<evidence type="ECO:0000256" key="5">
    <source>
        <dbReference type="ARBA" id="ARBA00022614"/>
    </source>
</evidence>
<dbReference type="InterPro" id="IPR021720">
    <property type="entry name" value="Malectin_dom"/>
</dbReference>
<dbReference type="SUPFAM" id="SSF56112">
    <property type="entry name" value="Protein kinase-like (PK-like)"/>
    <property type="match status" value="1"/>
</dbReference>
<feature type="region of interest" description="Disordered" evidence="18">
    <location>
        <begin position="1041"/>
        <end position="1068"/>
    </location>
</feature>
<dbReference type="Pfam" id="PF00069">
    <property type="entry name" value="Pkinase"/>
    <property type="match status" value="1"/>
</dbReference>
<dbReference type="Gene3D" id="3.80.10.10">
    <property type="entry name" value="Ribonuclease Inhibitor"/>
    <property type="match status" value="2"/>
</dbReference>
<evidence type="ECO:0000256" key="1">
    <source>
        <dbReference type="ARBA" id="ARBA00004479"/>
    </source>
</evidence>
<dbReference type="Gene3D" id="3.30.200.20">
    <property type="entry name" value="Phosphorylase Kinase, domain 1"/>
    <property type="match status" value="1"/>
</dbReference>
<accession>A0ABQ9KH85</accession>
<keyword evidence="10" id="KW-0547">Nucleotide-binding</keyword>
<dbReference type="SMART" id="SM00220">
    <property type="entry name" value="S_TKc"/>
    <property type="match status" value="1"/>
</dbReference>
<keyword evidence="12 19" id="KW-1133">Transmembrane helix</keyword>
<feature type="compositionally biased region" description="Basic and acidic residues" evidence="18">
    <location>
        <begin position="989"/>
        <end position="1004"/>
    </location>
</feature>
<keyword evidence="15" id="KW-0325">Glycoprotein</keyword>
<evidence type="ECO:0000313" key="23">
    <source>
        <dbReference type="Proteomes" id="UP001174677"/>
    </source>
</evidence>
<evidence type="ECO:0000256" key="15">
    <source>
        <dbReference type="ARBA" id="ARBA00023180"/>
    </source>
</evidence>
<comment type="catalytic activity">
    <reaction evidence="17">
        <text>L-seryl-[protein] + ATP = O-phospho-L-seryl-[protein] + ADP + H(+)</text>
        <dbReference type="Rhea" id="RHEA:17989"/>
        <dbReference type="Rhea" id="RHEA-COMP:9863"/>
        <dbReference type="Rhea" id="RHEA-COMP:11604"/>
        <dbReference type="ChEBI" id="CHEBI:15378"/>
        <dbReference type="ChEBI" id="CHEBI:29999"/>
        <dbReference type="ChEBI" id="CHEBI:30616"/>
        <dbReference type="ChEBI" id="CHEBI:83421"/>
        <dbReference type="ChEBI" id="CHEBI:456216"/>
        <dbReference type="EC" id="2.7.11.1"/>
    </reaction>
</comment>
<dbReference type="PROSITE" id="PS00108">
    <property type="entry name" value="PROTEIN_KINASE_ST"/>
    <property type="match status" value="1"/>
</dbReference>
<evidence type="ECO:0000256" key="10">
    <source>
        <dbReference type="ARBA" id="ARBA00022741"/>
    </source>
</evidence>
<protein>
    <recommendedName>
        <fullName evidence="2">non-specific serine/threonine protein kinase</fullName>
        <ecNumber evidence="2">2.7.11.1</ecNumber>
    </recommendedName>
</protein>
<name>A0ABQ9KH85_HEVBR</name>
<dbReference type="InterPro" id="IPR008271">
    <property type="entry name" value="Ser/Thr_kinase_AS"/>
</dbReference>
<feature type="compositionally biased region" description="Polar residues" evidence="18">
    <location>
        <begin position="1044"/>
        <end position="1058"/>
    </location>
</feature>
<organism evidence="22 23">
    <name type="scientific">Hevea brasiliensis</name>
    <name type="common">Para rubber tree</name>
    <name type="synonym">Siphonia brasiliensis</name>
    <dbReference type="NCBI Taxonomy" id="3981"/>
    <lineage>
        <taxon>Eukaryota</taxon>
        <taxon>Viridiplantae</taxon>
        <taxon>Streptophyta</taxon>
        <taxon>Embryophyta</taxon>
        <taxon>Tracheophyta</taxon>
        <taxon>Spermatophyta</taxon>
        <taxon>Magnoliopsida</taxon>
        <taxon>eudicotyledons</taxon>
        <taxon>Gunneridae</taxon>
        <taxon>Pentapetalae</taxon>
        <taxon>rosids</taxon>
        <taxon>fabids</taxon>
        <taxon>Malpighiales</taxon>
        <taxon>Euphorbiaceae</taxon>
        <taxon>Crotonoideae</taxon>
        <taxon>Micrandreae</taxon>
        <taxon>Hevea</taxon>
    </lineage>
</organism>
<dbReference type="InterPro" id="IPR051824">
    <property type="entry name" value="LRR_Rcpt-Like_S/T_Kinase"/>
</dbReference>
<evidence type="ECO:0000256" key="17">
    <source>
        <dbReference type="ARBA" id="ARBA00048679"/>
    </source>
</evidence>
<dbReference type="Pfam" id="PF11721">
    <property type="entry name" value="Malectin"/>
    <property type="match status" value="1"/>
</dbReference>
<keyword evidence="11" id="KW-0067">ATP-binding</keyword>
<dbReference type="EMBL" id="JARPOI010000018">
    <property type="protein sequence ID" value="KAJ9135981.1"/>
    <property type="molecule type" value="Genomic_DNA"/>
</dbReference>
<evidence type="ECO:0000256" key="13">
    <source>
        <dbReference type="ARBA" id="ARBA00023136"/>
    </source>
</evidence>
<keyword evidence="4" id="KW-0597">Phosphoprotein</keyword>
<gene>
    <name evidence="22" type="ORF">P3X46_033099</name>
</gene>
<dbReference type="SUPFAM" id="SSF52058">
    <property type="entry name" value="L domain-like"/>
    <property type="match status" value="1"/>
</dbReference>
<evidence type="ECO:0000256" key="11">
    <source>
        <dbReference type="ARBA" id="ARBA00022840"/>
    </source>
</evidence>
<evidence type="ECO:0000256" key="20">
    <source>
        <dbReference type="SAM" id="SignalP"/>
    </source>
</evidence>
<evidence type="ECO:0000256" key="7">
    <source>
        <dbReference type="ARBA" id="ARBA00022692"/>
    </source>
</evidence>
<dbReference type="InterPro" id="IPR011009">
    <property type="entry name" value="Kinase-like_dom_sf"/>
</dbReference>
<evidence type="ECO:0000313" key="22">
    <source>
        <dbReference type="EMBL" id="KAJ9135981.1"/>
    </source>
</evidence>
<dbReference type="InterPro" id="IPR001611">
    <property type="entry name" value="Leu-rich_rpt"/>
</dbReference>
<keyword evidence="7 19" id="KW-0812">Transmembrane</keyword>
<keyword evidence="9" id="KW-0677">Repeat</keyword>
<dbReference type="Gene3D" id="1.10.510.10">
    <property type="entry name" value="Transferase(Phosphotransferase) domain 1"/>
    <property type="match status" value="1"/>
</dbReference>
<evidence type="ECO:0000256" key="2">
    <source>
        <dbReference type="ARBA" id="ARBA00012513"/>
    </source>
</evidence>
<comment type="catalytic activity">
    <reaction evidence="16">
        <text>L-threonyl-[protein] + ATP = O-phospho-L-threonyl-[protein] + ADP + H(+)</text>
        <dbReference type="Rhea" id="RHEA:46608"/>
        <dbReference type="Rhea" id="RHEA-COMP:11060"/>
        <dbReference type="Rhea" id="RHEA-COMP:11605"/>
        <dbReference type="ChEBI" id="CHEBI:15378"/>
        <dbReference type="ChEBI" id="CHEBI:30013"/>
        <dbReference type="ChEBI" id="CHEBI:30616"/>
        <dbReference type="ChEBI" id="CHEBI:61977"/>
        <dbReference type="ChEBI" id="CHEBI:456216"/>
        <dbReference type="EC" id="2.7.11.1"/>
    </reaction>
</comment>
<feature type="domain" description="Protein kinase" evidence="21">
    <location>
        <begin position="657"/>
        <end position="967"/>
    </location>
</feature>
<evidence type="ECO:0000256" key="3">
    <source>
        <dbReference type="ARBA" id="ARBA00022527"/>
    </source>
</evidence>
<dbReference type="InterPro" id="IPR032675">
    <property type="entry name" value="LRR_dom_sf"/>
</dbReference>
<evidence type="ECO:0000256" key="16">
    <source>
        <dbReference type="ARBA" id="ARBA00047899"/>
    </source>
</evidence>
<dbReference type="PROSITE" id="PS50011">
    <property type="entry name" value="PROTEIN_KINASE_DOM"/>
    <property type="match status" value="1"/>
</dbReference>
<evidence type="ECO:0000256" key="19">
    <source>
        <dbReference type="SAM" id="Phobius"/>
    </source>
</evidence>
<feature type="chain" id="PRO_5046851950" description="non-specific serine/threonine protein kinase" evidence="20">
    <location>
        <begin position="26"/>
        <end position="1068"/>
    </location>
</feature>
<keyword evidence="23" id="KW-1185">Reference proteome</keyword>
<evidence type="ECO:0000256" key="18">
    <source>
        <dbReference type="SAM" id="MobiDB-lite"/>
    </source>
</evidence>
<dbReference type="PANTHER" id="PTHR48006">
    <property type="entry name" value="LEUCINE-RICH REPEAT-CONTAINING PROTEIN DDB_G0281931-RELATED"/>
    <property type="match status" value="1"/>
</dbReference>
<dbReference type="CDD" id="cd14066">
    <property type="entry name" value="STKc_IRAK"/>
    <property type="match status" value="1"/>
</dbReference>
<keyword evidence="3" id="KW-0418">Kinase</keyword>
<evidence type="ECO:0000256" key="9">
    <source>
        <dbReference type="ARBA" id="ARBA00022737"/>
    </source>
</evidence>
<feature type="transmembrane region" description="Helical" evidence="19">
    <location>
        <begin position="602"/>
        <end position="624"/>
    </location>
</feature>
<dbReference type="EC" id="2.7.11.1" evidence="2"/>
<keyword evidence="14" id="KW-0675">Receptor</keyword>
<evidence type="ECO:0000256" key="8">
    <source>
        <dbReference type="ARBA" id="ARBA00022729"/>
    </source>
</evidence>
<evidence type="ECO:0000256" key="6">
    <source>
        <dbReference type="ARBA" id="ARBA00022679"/>
    </source>
</evidence>
<comment type="subcellular location">
    <subcellularLocation>
        <location evidence="1">Membrane</location>
        <topology evidence="1">Single-pass type I membrane protein</topology>
    </subcellularLocation>
</comment>